<evidence type="ECO:0000256" key="1">
    <source>
        <dbReference type="SAM" id="Phobius"/>
    </source>
</evidence>
<evidence type="ECO:0000313" key="3">
    <source>
        <dbReference type="EMBL" id="PZW28477.1"/>
    </source>
</evidence>
<evidence type="ECO:0000259" key="2">
    <source>
        <dbReference type="Pfam" id="PF06724"/>
    </source>
</evidence>
<keyword evidence="1" id="KW-1133">Transmembrane helix</keyword>
<feature type="domain" description="DUF1206" evidence="2">
    <location>
        <begin position="209"/>
        <end position="277"/>
    </location>
</feature>
<keyword evidence="1" id="KW-0812">Transmembrane</keyword>
<dbReference type="OrthoDB" id="5702018at2"/>
<reference evidence="3 4" key="1">
    <citation type="submission" date="2018-06" db="EMBL/GenBank/DDBJ databases">
        <title>Genomic Encyclopedia of Archaeal and Bacterial Type Strains, Phase II (KMG-II): from individual species to whole genera.</title>
        <authorList>
            <person name="Goeker M."/>
        </authorList>
    </citation>
    <scope>NUCLEOTIDE SEQUENCE [LARGE SCALE GENOMIC DNA]</scope>
    <source>
        <strain evidence="3 4">ATCC BAA-1881</strain>
    </source>
</reference>
<dbReference type="EMBL" id="QKUF01000010">
    <property type="protein sequence ID" value="PZW28477.1"/>
    <property type="molecule type" value="Genomic_DNA"/>
</dbReference>
<feature type="transmembrane region" description="Helical" evidence="1">
    <location>
        <begin position="153"/>
        <end position="179"/>
    </location>
</feature>
<dbReference type="RefSeq" id="WP_111323611.1">
    <property type="nucleotide sequence ID" value="NZ_BIFX01000001.1"/>
</dbReference>
<feature type="transmembrane region" description="Helical" evidence="1">
    <location>
        <begin position="209"/>
        <end position="232"/>
    </location>
</feature>
<gene>
    <name evidence="3" type="ORF">EI42_03231</name>
</gene>
<dbReference type="AlphaFoldDB" id="A0A326U7F7"/>
<feature type="domain" description="DUF1206" evidence="2">
    <location>
        <begin position="112"/>
        <end position="183"/>
    </location>
</feature>
<comment type="caution">
    <text evidence="3">The sequence shown here is derived from an EMBL/GenBank/DDBJ whole genome shotgun (WGS) entry which is preliminary data.</text>
</comment>
<dbReference type="InterPro" id="IPR009597">
    <property type="entry name" value="DUF1206"/>
</dbReference>
<feature type="transmembrane region" description="Helical" evidence="1">
    <location>
        <begin position="70"/>
        <end position="89"/>
    </location>
</feature>
<dbReference type="Pfam" id="PF06724">
    <property type="entry name" value="DUF1206"/>
    <property type="match status" value="3"/>
</dbReference>
<feature type="transmembrane region" description="Helical" evidence="1">
    <location>
        <begin position="109"/>
        <end position="133"/>
    </location>
</feature>
<protein>
    <submittedName>
        <fullName evidence="3">Uncharacterized protein DUF1206</fullName>
    </submittedName>
</protein>
<proteinExistence type="predicted"/>
<name>A0A326U7F7_THEHA</name>
<sequence>MNSANTPEKVQAKANQVAKNRWVAYLARFGYITKGIVYLLVGILAVQLAFGLGGRTTDQRGALQTIANQPFGQALMCIVAIGLFGYALWSEMQAILDVDRKGKDAKGILSRLGYAGIGISYIALGIGAFHLATSTGSAGKNSTDSAQDWTARLLQMPFGVVLVVIVGLIVLGIAIALFVKVYKASFQQALDLSSLSPGMREGVMLLGRIGHAALGVVFVIIGIFLILAALQHNPNEAKGLDSALLELTHQPFGAVLLAIIALGFVAYGLYCFIEARYHNIQHY</sequence>
<keyword evidence="4" id="KW-1185">Reference proteome</keyword>
<feature type="domain" description="DUF1206" evidence="2">
    <location>
        <begin position="29"/>
        <end position="96"/>
    </location>
</feature>
<evidence type="ECO:0000313" key="4">
    <source>
        <dbReference type="Proteomes" id="UP000248806"/>
    </source>
</evidence>
<feature type="transmembrane region" description="Helical" evidence="1">
    <location>
        <begin position="29"/>
        <end position="50"/>
    </location>
</feature>
<dbReference type="Proteomes" id="UP000248806">
    <property type="component" value="Unassembled WGS sequence"/>
</dbReference>
<keyword evidence="1" id="KW-0472">Membrane</keyword>
<organism evidence="3 4">
    <name type="scientific">Thermosporothrix hazakensis</name>
    <dbReference type="NCBI Taxonomy" id="644383"/>
    <lineage>
        <taxon>Bacteria</taxon>
        <taxon>Bacillati</taxon>
        <taxon>Chloroflexota</taxon>
        <taxon>Ktedonobacteria</taxon>
        <taxon>Ktedonobacterales</taxon>
        <taxon>Thermosporotrichaceae</taxon>
        <taxon>Thermosporothrix</taxon>
    </lineage>
</organism>
<accession>A0A326U7F7</accession>
<feature type="transmembrane region" description="Helical" evidence="1">
    <location>
        <begin position="252"/>
        <end position="273"/>
    </location>
</feature>